<accession>Q2S970</accession>
<dbReference type="PANTHER" id="PTHR10605:SF56">
    <property type="entry name" value="BIFUNCTIONAL HEPARAN SULFATE N-DEACETYLASE_N-SULFOTRANSFERASE"/>
    <property type="match status" value="1"/>
</dbReference>
<dbReference type="STRING" id="349521.HCH_06158"/>
<dbReference type="InterPro" id="IPR037359">
    <property type="entry name" value="NST/OST"/>
</dbReference>
<dbReference type="OrthoDB" id="9075305at2"/>
<evidence type="ECO:0000256" key="2">
    <source>
        <dbReference type="ARBA" id="ARBA00023180"/>
    </source>
</evidence>
<keyword evidence="2" id="KW-0325">Glycoprotein</keyword>
<dbReference type="InterPro" id="IPR000863">
    <property type="entry name" value="Sulfotransferase_dom"/>
</dbReference>
<dbReference type="GO" id="GO:0008146">
    <property type="term" value="F:sulfotransferase activity"/>
    <property type="evidence" value="ECO:0007669"/>
    <property type="project" value="InterPro"/>
</dbReference>
<dbReference type="SUPFAM" id="SSF52540">
    <property type="entry name" value="P-loop containing nucleoside triphosphate hydrolases"/>
    <property type="match status" value="1"/>
</dbReference>
<dbReference type="Gene3D" id="3.40.50.300">
    <property type="entry name" value="P-loop containing nucleotide triphosphate hydrolases"/>
    <property type="match status" value="1"/>
</dbReference>
<sequence length="281" mass="32850">MAKPFNVDFIGIGSGKCGSTWFFENLVQHPEIFDGNPKEINYFSDLYDQHEFAWYESQFKGCDDRLLKGEFSVTYMYRPGAAERIRRHFPEARIIAIVRDPVQRTFSDYLHAIRKGDIAGSTSFAEFIRNEEHLKFGCYTQYLEPFFASFPKEQIKIIVLEDFNKDYARGFREVYEFLGCQDVDFLPEGVEQRRNQARSYRFLFLENIMVRTYRMLAKSGYTRLTEVIKRTGAPELLRRLNVSSKPLPKIDPDSREVLSSYYSGEKKFVAELTGSNLSAWQ</sequence>
<evidence type="ECO:0000259" key="3">
    <source>
        <dbReference type="Pfam" id="PF00685"/>
    </source>
</evidence>
<evidence type="ECO:0000313" key="4">
    <source>
        <dbReference type="EMBL" id="ABC32804.1"/>
    </source>
</evidence>
<keyword evidence="5" id="KW-1185">Reference proteome</keyword>
<evidence type="ECO:0000313" key="5">
    <source>
        <dbReference type="Proteomes" id="UP000000238"/>
    </source>
</evidence>
<dbReference type="EMBL" id="CP000155">
    <property type="protein sequence ID" value="ABC32804.1"/>
    <property type="molecule type" value="Genomic_DNA"/>
</dbReference>
<keyword evidence="1 4" id="KW-0808">Transferase</keyword>
<reference evidence="4 5" key="1">
    <citation type="journal article" date="2005" name="Nucleic Acids Res.">
        <title>Genomic blueprint of Hahella chejuensis, a marine microbe producing an algicidal agent.</title>
        <authorList>
            <person name="Jeong H."/>
            <person name="Yim J.H."/>
            <person name="Lee C."/>
            <person name="Choi S.-H."/>
            <person name="Park Y.K."/>
            <person name="Yoon S.H."/>
            <person name="Hur C.-G."/>
            <person name="Kang H.-Y."/>
            <person name="Kim D."/>
            <person name="Lee H.H."/>
            <person name="Park K.H."/>
            <person name="Park S.-H."/>
            <person name="Park H.-S."/>
            <person name="Lee H.K."/>
            <person name="Oh T.K."/>
            <person name="Kim J.F."/>
        </authorList>
    </citation>
    <scope>NUCLEOTIDE SEQUENCE [LARGE SCALE GENOMIC DNA]</scope>
    <source>
        <strain evidence="4 5">KCTC 2396</strain>
    </source>
</reference>
<dbReference type="PANTHER" id="PTHR10605">
    <property type="entry name" value="HEPARAN SULFATE SULFOTRANSFERASE"/>
    <property type="match status" value="1"/>
</dbReference>
<dbReference type="Pfam" id="PF00685">
    <property type="entry name" value="Sulfotransfer_1"/>
    <property type="match status" value="1"/>
</dbReference>
<name>Q2S970_HAHCH</name>
<feature type="domain" description="Sulfotransferase" evidence="3">
    <location>
        <begin position="12"/>
        <end position="181"/>
    </location>
</feature>
<evidence type="ECO:0000256" key="1">
    <source>
        <dbReference type="ARBA" id="ARBA00022679"/>
    </source>
</evidence>
<dbReference type="eggNOG" id="COG4424">
    <property type="taxonomic scope" value="Bacteria"/>
</dbReference>
<organism evidence="4 5">
    <name type="scientific">Hahella chejuensis (strain KCTC 2396)</name>
    <dbReference type="NCBI Taxonomy" id="349521"/>
    <lineage>
        <taxon>Bacteria</taxon>
        <taxon>Pseudomonadati</taxon>
        <taxon>Pseudomonadota</taxon>
        <taxon>Gammaproteobacteria</taxon>
        <taxon>Oceanospirillales</taxon>
        <taxon>Hahellaceae</taxon>
        <taxon>Hahella</taxon>
    </lineage>
</organism>
<dbReference type="AlphaFoldDB" id="Q2S970"/>
<proteinExistence type="predicted"/>
<dbReference type="KEGG" id="hch:HCH_06158"/>
<dbReference type="HOGENOM" id="CLU_017703_1_1_6"/>
<gene>
    <name evidence="4" type="ordered locus">HCH_06158</name>
</gene>
<dbReference type="InterPro" id="IPR027417">
    <property type="entry name" value="P-loop_NTPase"/>
</dbReference>
<dbReference type="RefSeq" id="WP_011399862.1">
    <property type="nucleotide sequence ID" value="NC_007645.1"/>
</dbReference>
<dbReference type="Proteomes" id="UP000000238">
    <property type="component" value="Chromosome"/>
</dbReference>
<protein>
    <submittedName>
        <fullName evidence="4">Putative sulfotransferase protein</fullName>
    </submittedName>
</protein>